<dbReference type="InterPro" id="IPR051801">
    <property type="entry name" value="GH28_Enzymes"/>
</dbReference>
<keyword evidence="3 4" id="KW-0326">Glycosidase</keyword>
<dbReference type="Gene3D" id="2.160.20.10">
    <property type="entry name" value="Single-stranded right-handed beta-helix, Pectin lyase-like"/>
    <property type="match status" value="1"/>
</dbReference>
<dbReference type="Proteomes" id="UP000003586">
    <property type="component" value="Chromosome"/>
</dbReference>
<dbReference type="Pfam" id="PF12708">
    <property type="entry name" value="Pect-lyase_RHGA_epim"/>
    <property type="match status" value="1"/>
</dbReference>
<dbReference type="InterPro" id="IPR011050">
    <property type="entry name" value="Pectin_lyase_fold/virulence"/>
</dbReference>
<dbReference type="EMBL" id="CP007035">
    <property type="protein sequence ID" value="AHF18012.1"/>
    <property type="molecule type" value="Genomic_DNA"/>
</dbReference>
<sequence length="437" mass="47276">MKTGWCILSFLFSSFFFNQLYGQANFSAPELPHISGKKFSIKDFGAIANNSTDNTGVIQQAIDAADKAGGGTVIIPPGIYLCGPLQFKSSLNFRIDSGAVLRLLPMDRYPGGTKSGTDFISGSKLHDVAITGSGTIDGQGAPWWPAYKDKGVKRPRMIALQNCERLLIRGVTLMNAPMFHIAISGKATNNVTVDKVTVRAPASDDPLNPSHNTDACDVSGNKILIKDCDISTGDDNFTCGGGTSNVHIQNCKYGYGHGLSIGSYTKGGVSNFLIEDCSFTNTECGIRIKSDRDRGGVVQNLTYRNIKMENVGMPILIYGAYMAKEKEFRNLQKITPEIAAGYAREPLTDLTPVYKDITFENITATTQNGKRAGLIWGLPEAPASNIVFKKVTITASAPFGVFFANKVRFDDCALTTKEGLNKIATTNAAVVFESRKR</sequence>
<dbReference type="Pfam" id="PF00295">
    <property type="entry name" value="Glyco_hydro_28"/>
    <property type="match status" value="1"/>
</dbReference>
<dbReference type="STRING" id="929713.NIASO_18680"/>
<dbReference type="SMART" id="SM00710">
    <property type="entry name" value="PbH1"/>
    <property type="match status" value="5"/>
</dbReference>
<dbReference type="InterPro" id="IPR000743">
    <property type="entry name" value="Glyco_hydro_28"/>
</dbReference>
<evidence type="ECO:0000313" key="6">
    <source>
        <dbReference type="EMBL" id="AHF18012.1"/>
    </source>
</evidence>
<dbReference type="GO" id="GO:0004650">
    <property type="term" value="F:polygalacturonase activity"/>
    <property type="evidence" value="ECO:0007669"/>
    <property type="project" value="InterPro"/>
</dbReference>
<reference evidence="6 7" key="1">
    <citation type="submission" date="2013-12" db="EMBL/GenBank/DDBJ databases">
        <authorList>
            <consortium name="DOE Joint Genome Institute"/>
            <person name="Eisen J."/>
            <person name="Huntemann M."/>
            <person name="Han J."/>
            <person name="Chen A."/>
            <person name="Kyrpides N."/>
            <person name="Mavromatis K."/>
            <person name="Markowitz V."/>
            <person name="Palaniappan K."/>
            <person name="Ivanova N."/>
            <person name="Schaumberg A."/>
            <person name="Pati A."/>
            <person name="Liolios K."/>
            <person name="Nordberg H.P."/>
            <person name="Cantor M.N."/>
            <person name="Hua S.X."/>
            <person name="Woyke T."/>
        </authorList>
    </citation>
    <scope>NUCLEOTIDE SEQUENCE [LARGE SCALE GENOMIC DNA]</scope>
    <source>
        <strain evidence="7">DSM 19437</strain>
    </source>
</reference>
<dbReference type="PANTHER" id="PTHR31339">
    <property type="entry name" value="PECTIN LYASE-RELATED"/>
    <property type="match status" value="1"/>
</dbReference>
<dbReference type="RefSeq" id="WP_008588085.1">
    <property type="nucleotide sequence ID" value="NZ_CP007035.1"/>
</dbReference>
<accession>W0F4S6</accession>
<dbReference type="SUPFAM" id="SSF51126">
    <property type="entry name" value="Pectin lyase-like"/>
    <property type="match status" value="1"/>
</dbReference>
<feature type="domain" description="Rhamnogalacturonase A/B/Epimerase-like pectate lyase" evidence="5">
    <location>
        <begin position="39"/>
        <end position="82"/>
    </location>
</feature>
<evidence type="ECO:0000259" key="5">
    <source>
        <dbReference type="Pfam" id="PF12708"/>
    </source>
</evidence>
<evidence type="ECO:0000256" key="2">
    <source>
        <dbReference type="ARBA" id="ARBA00022801"/>
    </source>
</evidence>
<gene>
    <name evidence="6" type="ORF">NIASO_18680</name>
</gene>
<evidence type="ECO:0000256" key="1">
    <source>
        <dbReference type="ARBA" id="ARBA00008834"/>
    </source>
</evidence>
<comment type="similarity">
    <text evidence="1 4">Belongs to the glycosyl hydrolase 28 family.</text>
</comment>
<dbReference type="InterPro" id="IPR006626">
    <property type="entry name" value="PbH1"/>
</dbReference>
<dbReference type="InterPro" id="IPR012334">
    <property type="entry name" value="Pectin_lyas_fold"/>
</dbReference>
<evidence type="ECO:0000313" key="7">
    <source>
        <dbReference type="Proteomes" id="UP000003586"/>
    </source>
</evidence>
<keyword evidence="7" id="KW-1185">Reference proteome</keyword>
<name>W0F4S6_9BACT</name>
<dbReference type="HOGENOM" id="CLU_016031_8_3_10"/>
<dbReference type="eggNOG" id="COG5434">
    <property type="taxonomic scope" value="Bacteria"/>
</dbReference>
<dbReference type="PANTHER" id="PTHR31339:SF9">
    <property type="entry name" value="PLASMIN AND FIBRONECTIN-BINDING PROTEIN A"/>
    <property type="match status" value="1"/>
</dbReference>
<dbReference type="OrthoDB" id="9795222at2"/>
<evidence type="ECO:0000256" key="3">
    <source>
        <dbReference type="ARBA" id="ARBA00023295"/>
    </source>
</evidence>
<protein>
    <recommendedName>
        <fullName evidence="5">Rhamnogalacturonase A/B/Epimerase-like pectate lyase domain-containing protein</fullName>
    </recommendedName>
</protein>
<evidence type="ECO:0000256" key="4">
    <source>
        <dbReference type="RuleBase" id="RU361169"/>
    </source>
</evidence>
<dbReference type="InterPro" id="IPR024535">
    <property type="entry name" value="RHGA/B-epi-like_pectate_lyase"/>
</dbReference>
<dbReference type="GO" id="GO:0005975">
    <property type="term" value="P:carbohydrate metabolic process"/>
    <property type="evidence" value="ECO:0007669"/>
    <property type="project" value="InterPro"/>
</dbReference>
<organism evidence="6 7">
    <name type="scientific">Niabella soli DSM 19437</name>
    <dbReference type="NCBI Taxonomy" id="929713"/>
    <lineage>
        <taxon>Bacteria</taxon>
        <taxon>Pseudomonadati</taxon>
        <taxon>Bacteroidota</taxon>
        <taxon>Chitinophagia</taxon>
        <taxon>Chitinophagales</taxon>
        <taxon>Chitinophagaceae</taxon>
        <taxon>Niabella</taxon>
    </lineage>
</organism>
<keyword evidence="2 4" id="KW-0378">Hydrolase</keyword>
<proteinExistence type="inferred from homology"/>
<dbReference type="KEGG" id="nso:NIASO_18680"/>
<dbReference type="AlphaFoldDB" id="W0F4S6"/>